<proteinExistence type="predicted"/>
<gene>
    <name evidence="1" type="ORF">CISIN_1g034135mg</name>
</gene>
<dbReference type="PANTHER" id="PTHR47661:SF2">
    <property type="entry name" value="PHOSPHOGLUCAN PHOSPHATASE LSF1, CHLOROPLASTIC"/>
    <property type="match status" value="1"/>
</dbReference>
<keyword evidence="2" id="KW-1185">Reference proteome</keyword>
<dbReference type="STRING" id="2711.A0A067DB25"/>
<reference evidence="1 2" key="1">
    <citation type="submission" date="2014-04" db="EMBL/GenBank/DDBJ databases">
        <authorList>
            <consortium name="International Citrus Genome Consortium"/>
            <person name="Gmitter F."/>
            <person name="Chen C."/>
            <person name="Farmerie W."/>
            <person name="Harkins T."/>
            <person name="Desany B."/>
            <person name="Mohiuddin M."/>
            <person name="Kodira C."/>
            <person name="Borodovsky M."/>
            <person name="Lomsadze A."/>
            <person name="Burns P."/>
            <person name="Jenkins J."/>
            <person name="Prochnik S."/>
            <person name="Shu S."/>
            <person name="Chapman J."/>
            <person name="Pitluck S."/>
            <person name="Schmutz J."/>
            <person name="Rokhsar D."/>
        </authorList>
    </citation>
    <scope>NUCLEOTIDE SEQUENCE</scope>
</reference>
<protein>
    <submittedName>
        <fullName evidence="1">Uncharacterized protein</fullName>
    </submittedName>
</protein>
<evidence type="ECO:0000313" key="2">
    <source>
        <dbReference type="Proteomes" id="UP000027120"/>
    </source>
</evidence>
<organism evidence="1 2">
    <name type="scientific">Citrus sinensis</name>
    <name type="common">Sweet orange</name>
    <name type="synonym">Citrus aurantium var. sinensis</name>
    <dbReference type="NCBI Taxonomy" id="2711"/>
    <lineage>
        <taxon>Eukaryota</taxon>
        <taxon>Viridiplantae</taxon>
        <taxon>Streptophyta</taxon>
        <taxon>Embryophyta</taxon>
        <taxon>Tracheophyta</taxon>
        <taxon>Spermatophyta</taxon>
        <taxon>Magnoliopsida</taxon>
        <taxon>eudicotyledons</taxon>
        <taxon>Gunneridae</taxon>
        <taxon>Pentapetalae</taxon>
        <taxon>rosids</taxon>
        <taxon>malvids</taxon>
        <taxon>Sapindales</taxon>
        <taxon>Rutaceae</taxon>
        <taxon>Aurantioideae</taxon>
        <taxon>Citrus</taxon>
    </lineage>
</organism>
<accession>A0A067DB25</accession>
<dbReference type="PANTHER" id="PTHR47661">
    <property type="entry name" value="PHOSPHOGLUCAN PHOSPHATASE LSF1, CHLOROPLASTIC"/>
    <property type="match status" value="1"/>
</dbReference>
<evidence type="ECO:0000313" key="1">
    <source>
        <dbReference type="EMBL" id="KDO36202.1"/>
    </source>
</evidence>
<dbReference type="EMBL" id="KK795419">
    <property type="protein sequence ID" value="KDO36202.1"/>
    <property type="molecule type" value="Genomic_DNA"/>
</dbReference>
<name>A0A067DB25_CITSI</name>
<sequence length="103" mass="11712">MSNPQLSSRRTTSFPSSSSFLEKNLFSINGVPKQLSFGRDRVKVRFSKKIVRVHALSSNSNSYLKMNLNEYMVTLEKPLGIRFALTVDGKIFVHALRKGVIHR</sequence>
<dbReference type="Proteomes" id="UP000027120">
    <property type="component" value="Unassembled WGS sequence"/>
</dbReference>
<dbReference type="SMR" id="A0A067DB25"/>
<dbReference type="AlphaFoldDB" id="A0A067DB25"/>